<sequence>MFEGLFKAKFYSKCKSYARLIKMRLEVIQKKRNAVQKFLKKDIAELLRSGLEYNAYGRAEGLLVEQNMSSCYELIAKFIGSISDHARDLCKQRDCPDECKEAIPSLIYAAARFSDLPELRELRKMFTEKFGTHLEPYASKEFVNKLRHEPPSKEMKVQLLSDLAQEFSIKWDNKALEQRLYSAPQLHEEKPKHDPMNNHNDEKWHKMDNDLAMPKRNEIDRNSDIVDASSRVQSNIVSDDETSRDKLSHGNQTKACSSSLESVSKDEVENKRVFSYGFVPPPYVKETLNSKGESNLKKATESSNHDLHEPVLQKKPMPKSVRTRSLKPHPPSHNDKVSDTKNDGNEKAVDMLLMHYSKKESPYTKSGSSAAPVRGISFSYSRAAENRDEHITSKETLRGHERATSLVPEMLSRARHVHPSLPDFDDFKANIASLRGR</sequence>
<dbReference type="AlphaFoldDB" id="A0A1J7I4X4"/>
<dbReference type="GO" id="GO:0015031">
    <property type="term" value="P:protein transport"/>
    <property type="evidence" value="ECO:0007669"/>
    <property type="project" value="InterPro"/>
</dbReference>
<proteinExistence type="inferred from homology"/>
<dbReference type="InterPro" id="IPR005061">
    <property type="entry name" value="Ist1"/>
</dbReference>
<dbReference type="Pfam" id="PF03398">
    <property type="entry name" value="Ist1"/>
    <property type="match status" value="1"/>
</dbReference>
<dbReference type="FunFam" id="1.20.1260.60:FF:000002">
    <property type="entry name" value="Vacuolar protein sorting-associated protein IST1"/>
    <property type="match status" value="1"/>
</dbReference>
<feature type="region of interest" description="Disordered" evidence="2">
    <location>
        <begin position="289"/>
        <end position="344"/>
    </location>
</feature>
<dbReference type="PANTHER" id="PTHR12161:SF46">
    <property type="entry name" value="VACUOLAR PROTEIN SORTING-ASSOCIATED PROTEIN IST1-RELATED"/>
    <property type="match status" value="1"/>
</dbReference>
<dbReference type="Gramene" id="OIW09093">
    <property type="protein sequence ID" value="OIW09093"/>
    <property type="gene ID" value="TanjilG_16320"/>
</dbReference>
<comment type="similarity">
    <text evidence="1">Belongs to the IST1 family.</text>
</comment>
<dbReference type="Proteomes" id="UP000188354">
    <property type="component" value="Chromosome LG06"/>
</dbReference>
<organism evidence="3 4">
    <name type="scientific">Lupinus angustifolius</name>
    <name type="common">Narrow-leaved blue lupine</name>
    <dbReference type="NCBI Taxonomy" id="3871"/>
    <lineage>
        <taxon>Eukaryota</taxon>
        <taxon>Viridiplantae</taxon>
        <taxon>Streptophyta</taxon>
        <taxon>Embryophyta</taxon>
        <taxon>Tracheophyta</taxon>
        <taxon>Spermatophyta</taxon>
        <taxon>Magnoliopsida</taxon>
        <taxon>eudicotyledons</taxon>
        <taxon>Gunneridae</taxon>
        <taxon>Pentapetalae</taxon>
        <taxon>rosids</taxon>
        <taxon>fabids</taxon>
        <taxon>Fabales</taxon>
        <taxon>Fabaceae</taxon>
        <taxon>Papilionoideae</taxon>
        <taxon>50 kb inversion clade</taxon>
        <taxon>genistoids sensu lato</taxon>
        <taxon>core genistoids</taxon>
        <taxon>Genisteae</taxon>
        <taxon>Lupinus</taxon>
    </lineage>
</organism>
<protein>
    <recommendedName>
        <fullName evidence="5">IST1-like protein</fullName>
    </recommendedName>
</protein>
<evidence type="ECO:0000313" key="3">
    <source>
        <dbReference type="EMBL" id="OIW09093.1"/>
    </source>
</evidence>
<evidence type="ECO:0008006" key="5">
    <source>
        <dbReference type="Google" id="ProtNLM"/>
    </source>
</evidence>
<feature type="compositionally biased region" description="Polar residues" evidence="2">
    <location>
        <begin position="249"/>
        <end position="262"/>
    </location>
</feature>
<evidence type="ECO:0000313" key="4">
    <source>
        <dbReference type="Proteomes" id="UP000188354"/>
    </source>
</evidence>
<dbReference type="KEGG" id="lang:109351208"/>
<dbReference type="PANTHER" id="PTHR12161">
    <property type="entry name" value="IST1 FAMILY MEMBER"/>
    <property type="match status" value="1"/>
</dbReference>
<keyword evidence="4" id="KW-1185">Reference proteome</keyword>
<evidence type="ECO:0000256" key="2">
    <source>
        <dbReference type="SAM" id="MobiDB-lite"/>
    </source>
</evidence>
<dbReference type="STRING" id="3871.A0A1J7I4X4"/>
<accession>A0A1J7I4X4</accession>
<gene>
    <name evidence="3" type="ORF">TanjilG_16320</name>
</gene>
<name>A0A1J7I4X4_LUPAN</name>
<feature type="compositionally biased region" description="Basic and acidic residues" evidence="2">
    <location>
        <begin position="294"/>
        <end position="312"/>
    </location>
</feature>
<feature type="compositionally biased region" description="Basic and acidic residues" evidence="2">
    <location>
        <begin position="332"/>
        <end position="344"/>
    </location>
</feature>
<dbReference type="EMBL" id="CM007366">
    <property type="protein sequence ID" value="OIW09093.1"/>
    <property type="molecule type" value="Genomic_DNA"/>
</dbReference>
<reference evidence="3 4" key="1">
    <citation type="journal article" date="2017" name="Plant Biotechnol. J.">
        <title>A comprehensive draft genome sequence for lupin (Lupinus angustifolius), an emerging health food: insights into plant-microbe interactions and legume evolution.</title>
        <authorList>
            <person name="Hane J.K."/>
            <person name="Ming Y."/>
            <person name="Kamphuis L.G."/>
            <person name="Nelson M.N."/>
            <person name="Garg G."/>
            <person name="Atkins C.A."/>
            <person name="Bayer P.E."/>
            <person name="Bravo A."/>
            <person name="Bringans S."/>
            <person name="Cannon S."/>
            <person name="Edwards D."/>
            <person name="Foley R."/>
            <person name="Gao L.L."/>
            <person name="Harrison M.J."/>
            <person name="Huang W."/>
            <person name="Hurgobin B."/>
            <person name="Li S."/>
            <person name="Liu C.W."/>
            <person name="McGrath A."/>
            <person name="Morahan G."/>
            <person name="Murray J."/>
            <person name="Weller J."/>
            <person name="Jian J."/>
            <person name="Singh K.B."/>
        </authorList>
    </citation>
    <scope>NUCLEOTIDE SEQUENCE [LARGE SCALE GENOMIC DNA]</scope>
    <source>
        <strain evidence="4">cv. Tanjil</strain>
        <tissue evidence="3">Whole plant</tissue>
    </source>
</reference>
<evidence type="ECO:0000256" key="1">
    <source>
        <dbReference type="ARBA" id="ARBA00005536"/>
    </source>
</evidence>
<feature type="region of interest" description="Disordered" evidence="2">
    <location>
        <begin position="220"/>
        <end position="264"/>
    </location>
</feature>
<dbReference type="InterPro" id="IPR042277">
    <property type="entry name" value="IST1-like"/>
</dbReference>
<dbReference type="OMA" id="NANCHIH"/>
<dbReference type="Gene3D" id="1.20.1260.60">
    <property type="entry name" value="Vacuolar protein sorting-associated protein Ist1"/>
    <property type="match status" value="1"/>
</dbReference>
<dbReference type="OrthoDB" id="29853at2759"/>